<dbReference type="EMBL" id="JAGQHR010000509">
    <property type="protein sequence ID" value="MCA9728906.1"/>
    <property type="molecule type" value="Genomic_DNA"/>
</dbReference>
<organism evidence="2 3">
    <name type="scientific">Eiseniibacteriota bacterium</name>
    <dbReference type="NCBI Taxonomy" id="2212470"/>
    <lineage>
        <taxon>Bacteria</taxon>
        <taxon>Candidatus Eiseniibacteriota</taxon>
    </lineage>
</organism>
<reference evidence="2" key="1">
    <citation type="submission" date="2020-04" db="EMBL/GenBank/DDBJ databases">
        <authorList>
            <person name="Zhang T."/>
        </authorList>
    </citation>
    <scope>NUCLEOTIDE SEQUENCE</scope>
    <source>
        <strain evidence="2">HKST-UBA01</strain>
    </source>
</reference>
<evidence type="ECO:0000313" key="2">
    <source>
        <dbReference type="EMBL" id="MCA9728906.1"/>
    </source>
</evidence>
<dbReference type="Pfam" id="PF12867">
    <property type="entry name" value="DinB_2"/>
    <property type="match status" value="1"/>
</dbReference>
<gene>
    <name evidence="2" type="ORF">KC729_14540</name>
</gene>
<dbReference type="AlphaFoldDB" id="A0A956RPQ6"/>
<name>A0A956RPQ6_UNCEI</name>
<dbReference type="InterPro" id="IPR034660">
    <property type="entry name" value="DinB/YfiT-like"/>
</dbReference>
<dbReference type="InterPro" id="IPR024775">
    <property type="entry name" value="DinB-like"/>
</dbReference>
<dbReference type="Proteomes" id="UP000697710">
    <property type="component" value="Unassembled WGS sequence"/>
</dbReference>
<evidence type="ECO:0000313" key="3">
    <source>
        <dbReference type="Proteomes" id="UP000697710"/>
    </source>
</evidence>
<proteinExistence type="predicted"/>
<accession>A0A956RPQ6</accession>
<feature type="domain" description="DinB-like" evidence="1">
    <location>
        <begin position="29"/>
        <end position="164"/>
    </location>
</feature>
<comment type="caution">
    <text evidence="2">The sequence shown here is derived from an EMBL/GenBank/DDBJ whole genome shotgun (WGS) entry which is preliminary data.</text>
</comment>
<reference evidence="2" key="2">
    <citation type="journal article" date="2021" name="Microbiome">
        <title>Successional dynamics and alternative stable states in a saline activated sludge microbial community over 9 years.</title>
        <authorList>
            <person name="Wang Y."/>
            <person name="Ye J."/>
            <person name="Ju F."/>
            <person name="Liu L."/>
            <person name="Boyd J.A."/>
            <person name="Deng Y."/>
            <person name="Parks D.H."/>
            <person name="Jiang X."/>
            <person name="Yin X."/>
            <person name="Woodcroft B.J."/>
            <person name="Tyson G.W."/>
            <person name="Hugenholtz P."/>
            <person name="Polz M.F."/>
            <person name="Zhang T."/>
        </authorList>
    </citation>
    <scope>NUCLEOTIDE SEQUENCE</scope>
    <source>
        <strain evidence="2">HKST-UBA01</strain>
    </source>
</reference>
<dbReference type="SUPFAM" id="SSF109854">
    <property type="entry name" value="DinB/YfiT-like putative metalloenzymes"/>
    <property type="match status" value="1"/>
</dbReference>
<protein>
    <submittedName>
        <fullName evidence="2">DinB family protein</fullName>
    </submittedName>
</protein>
<sequence>MIGRPLETEYAPFYAGYLDLVPESDLIGALEAQPRDLWDYAATVAPEREQHRYASGKWSIREVVGHLCDGERVFGYRAFRFGRGDATPLPGFDENSYVEQSSFHHCSLGDLVREFSLLRESNLAALRALDESGWYRIGSANGSPMSVRALAHIMVGHPRHHLQVLRDRYAG</sequence>
<dbReference type="Gene3D" id="1.20.120.450">
    <property type="entry name" value="dinb family like domain"/>
    <property type="match status" value="1"/>
</dbReference>
<evidence type="ECO:0000259" key="1">
    <source>
        <dbReference type="Pfam" id="PF12867"/>
    </source>
</evidence>